<dbReference type="PRINTS" id="PR00786">
    <property type="entry name" value="NEPRILYSIN"/>
</dbReference>
<evidence type="ECO:0000256" key="1">
    <source>
        <dbReference type="ARBA" id="ARBA00001947"/>
    </source>
</evidence>
<evidence type="ECO:0008006" key="11">
    <source>
        <dbReference type="Google" id="ProtNLM"/>
    </source>
</evidence>
<dbReference type="PANTHER" id="PTHR11733:SF240">
    <property type="entry name" value="GH14155P-RELATED"/>
    <property type="match status" value="1"/>
</dbReference>
<dbReference type="InterPro" id="IPR024079">
    <property type="entry name" value="MetalloPept_cat_dom_sf"/>
</dbReference>
<proteinExistence type="predicted"/>
<evidence type="ECO:0000256" key="5">
    <source>
        <dbReference type="ARBA" id="ARBA00022833"/>
    </source>
</evidence>
<evidence type="ECO:0000256" key="4">
    <source>
        <dbReference type="ARBA" id="ARBA00022801"/>
    </source>
</evidence>
<evidence type="ECO:0000259" key="7">
    <source>
        <dbReference type="Pfam" id="PF01431"/>
    </source>
</evidence>
<keyword evidence="2" id="KW-0645">Protease</keyword>
<name>A0ABP9YFL1_9FUNG</name>
<dbReference type="PROSITE" id="PS51885">
    <property type="entry name" value="NEPRILYSIN"/>
    <property type="match status" value="1"/>
</dbReference>
<dbReference type="CDD" id="cd08662">
    <property type="entry name" value="M13"/>
    <property type="match status" value="1"/>
</dbReference>
<dbReference type="PANTHER" id="PTHR11733">
    <property type="entry name" value="ZINC METALLOPROTEASE FAMILY M13 NEPRILYSIN-RELATED"/>
    <property type="match status" value="1"/>
</dbReference>
<reference evidence="9 10" key="1">
    <citation type="submission" date="2024-04" db="EMBL/GenBank/DDBJ databases">
        <title>genome sequences of Mucor flavus KT1a and Helicostylum pulchrum KT1b strains isolation_sourced from the surface of a dry-aged beef.</title>
        <authorList>
            <person name="Toyotome T."/>
            <person name="Hosono M."/>
            <person name="Torimaru M."/>
            <person name="Fukuda K."/>
            <person name="Mikami N."/>
        </authorList>
    </citation>
    <scope>NUCLEOTIDE SEQUENCE [LARGE SCALE GENOMIC DNA]</scope>
    <source>
        <strain evidence="9 10">KT1b</strain>
    </source>
</reference>
<dbReference type="InterPro" id="IPR000718">
    <property type="entry name" value="Peptidase_M13"/>
</dbReference>
<dbReference type="InterPro" id="IPR042089">
    <property type="entry name" value="Peptidase_M13_dom_2"/>
</dbReference>
<evidence type="ECO:0000256" key="2">
    <source>
        <dbReference type="ARBA" id="ARBA00022670"/>
    </source>
</evidence>
<dbReference type="Gene3D" id="3.40.390.10">
    <property type="entry name" value="Collagenase (Catalytic Domain)"/>
    <property type="match status" value="1"/>
</dbReference>
<dbReference type="EMBL" id="BAABUJ010000050">
    <property type="protein sequence ID" value="GAA5805723.1"/>
    <property type="molecule type" value="Genomic_DNA"/>
</dbReference>
<dbReference type="Pfam" id="PF01431">
    <property type="entry name" value="Peptidase_M13"/>
    <property type="match status" value="1"/>
</dbReference>
<protein>
    <recommendedName>
        <fullName evidence="11">Zincin</fullName>
    </recommendedName>
</protein>
<sequence>MNVDPCSDFYQYTCGIWIKDTVIPEELAGFGILEVESKKHKERFRMILDGSYADLLSATASKSSFLVDDEENIKVDKKNFKLVKNYYKSCLDIEINSDNVLTDFFKDISTINLEITSLEQQNLSFRITPKTMDIISYPKPDGVVIEVGGLFTIEISPDEYDKKKMSVLLYPPSEFIDAETAPLKDQGSEKLFELTSSLFGASNKTERDRNRLTWLTDVGLDILSDDKIYSVIDDAVTVQNRLFKLYKRRSDEISYTYTVNTITDLFPFISWADIFSSNIPKGRDLSNLTIQMMNIEYFNELNYFSNVNDPSRAINKDAIKNYLVIHKLWQDAPKLDPELRKIAPDSPFQTRSSLCIDKVFDNLGFLSGRFYSMIASHGETDRLRLESIANNIKASLGNRIQHADWLDEPTRQSAIKKLNKMNQSISYSINSPDERSPTEMYAYMRGMKQDAESFYENEKSVMKWTLQTYWDTLCREMSPNEWIGITTPQVIVVSVAFAQKPNYDQSYPDYLNYGGIGQTLAHEYSHAFDDYGSQYDEFGAERNWWSKSTKEKYAKKTQCFVDQYSKATITDENGKKYTVDGSLTLGENIADNEGLSATYDAYLSSKATGNGYNPILPGLQRFSSEALFFINAGRSFCSKPLRGTIKDSLTDEHAPDSIRANKAFQNNADFAKIFNCPVGSKMNPKTPKCKIW</sequence>
<feature type="domain" description="Peptidase M13 N-terminal" evidence="8">
    <location>
        <begin position="5"/>
        <end position="427"/>
    </location>
</feature>
<keyword evidence="10" id="KW-1185">Reference proteome</keyword>
<feature type="domain" description="Peptidase M13 C-terminal" evidence="7">
    <location>
        <begin position="489"/>
        <end position="686"/>
    </location>
</feature>
<evidence type="ECO:0000259" key="8">
    <source>
        <dbReference type="Pfam" id="PF05649"/>
    </source>
</evidence>
<organism evidence="9 10">
    <name type="scientific">Helicostylum pulchrum</name>
    <dbReference type="NCBI Taxonomy" id="562976"/>
    <lineage>
        <taxon>Eukaryota</taxon>
        <taxon>Fungi</taxon>
        <taxon>Fungi incertae sedis</taxon>
        <taxon>Mucoromycota</taxon>
        <taxon>Mucoromycotina</taxon>
        <taxon>Mucoromycetes</taxon>
        <taxon>Mucorales</taxon>
        <taxon>Mucorineae</taxon>
        <taxon>Mucoraceae</taxon>
        <taxon>Helicostylum</taxon>
    </lineage>
</organism>
<evidence type="ECO:0000313" key="9">
    <source>
        <dbReference type="EMBL" id="GAA5805723.1"/>
    </source>
</evidence>
<keyword evidence="5" id="KW-0862">Zinc</keyword>
<dbReference type="Proteomes" id="UP001476247">
    <property type="component" value="Unassembled WGS sequence"/>
</dbReference>
<dbReference type="InterPro" id="IPR018497">
    <property type="entry name" value="Peptidase_M13_C"/>
</dbReference>
<dbReference type="InterPro" id="IPR008753">
    <property type="entry name" value="Peptidase_M13_N"/>
</dbReference>
<accession>A0ABP9YFL1</accession>
<dbReference type="SUPFAM" id="SSF55486">
    <property type="entry name" value="Metalloproteases ('zincins'), catalytic domain"/>
    <property type="match status" value="1"/>
</dbReference>
<comment type="cofactor">
    <cofactor evidence="1">
        <name>Zn(2+)</name>
        <dbReference type="ChEBI" id="CHEBI:29105"/>
    </cofactor>
</comment>
<gene>
    <name evidence="9" type="ORF">HPULCUR_011247</name>
</gene>
<dbReference type="Pfam" id="PF05649">
    <property type="entry name" value="Peptidase_M13_N"/>
    <property type="match status" value="1"/>
</dbReference>
<comment type="caution">
    <text evidence="9">The sequence shown here is derived from an EMBL/GenBank/DDBJ whole genome shotgun (WGS) entry which is preliminary data.</text>
</comment>
<keyword evidence="6" id="KW-0482">Metalloprotease</keyword>
<evidence type="ECO:0000256" key="6">
    <source>
        <dbReference type="ARBA" id="ARBA00023049"/>
    </source>
</evidence>
<evidence type="ECO:0000256" key="3">
    <source>
        <dbReference type="ARBA" id="ARBA00022723"/>
    </source>
</evidence>
<evidence type="ECO:0000313" key="10">
    <source>
        <dbReference type="Proteomes" id="UP001476247"/>
    </source>
</evidence>
<dbReference type="Gene3D" id="1.10.1380.10">
    <property type="entry name" value="Neutral endopeptidase , domain2"/>
    <property type="match status" value="1"/>
</dbReference>
<keyword evidence="4" id="KW-0378">Hydrolase</keyword>
<keyword evidence="3" id="KW-0479">Metal-binding</keyword>